<proteinExistence type="predicted"/>
<protein>
    <submittedName>
        <fullName evidence="1">Gamma carbonic anhydrase family protein</fullName>
    </submittedName>
</protein>
<evidence type="ECO:0000313" key="2">
    <source>
        <dbReference type="Proteomes" id="UP000248783"/>
    </source>
</evidence>
<dbReference type="InterPro" id="IPR050484">
    <property type="entry name" value="Transf_Hexapept/Carb_Anhydrase"/>
</dbReference>
<dbReference type="RefSeq" id="WP_111250818.1">
    <property type="nucleotide sequence ID" value="NZ_QKWH01000004.1"/>
</dbReference>
<name>A0A2W5WPN9_9MICO</name>
<dbReference type="PANTHER" id="PTHR13061:SF29">
    <property type="entry name" value="GAMMA CARBONIC ANHYDRASE-LIKE 1, MITOCHONDRIAL-RELATED"/>
    <property type="match status" value="1"/>
</dbReference>
<dbReference type="CDD" id="cd04645">
    <property type="entry name" value="LbH_gamma_CA_like"/>
    <property type="match status" value="1"/>
</dbReference>
<gene>
    <name evidence="1" type="ORF">DNL40_08570</name>
</gene>
<dbReference type="Gene3D" id="2.160.10.10">
    <property type="entry name" value="Hexapeptide repeat proteins"/>
    <property type="match status" value="1"/>
</dbReference>
<organism evidence="1 2">
    <name type="scientific">Xylanimonas oleitrophica</name>
    <dbReference type="NCBI Taxonomy" id="2607479"/>
    <lineage>
        <taxon>Bacteria</taxon>
        <taxon>Bacillati</taxon>
        <taxon>Actinomycetota</taxon>
        <taxon>Actinomycetes</taxon>
        <taxon>Micrococcales</taxon>
        <taxon>Promicromonosporaceae</taxon>
        <taxon>Xylanimonas</taxon>
    </lineage>
</organism>
<accession>A0A2W5WPN9</accession>
<dbReference type="InterPro" id="IPR001451">
    <property type="entry name" value="Hexapep"/>
</dbReference>
<dbReference type="SUPFAM" id="SSF51161">
    <property type="entry name" value="Trimeric LpxA-like enzymes"/>
    <property type="match status" value="1"/>
</dbReference>
<dbReference type="Proteomes" id="UP000248783">
    <property type="component" value="Unassembled WGS sequence"/>
</dbReference>
<dbReference type="EMBL" id="QKWH01000004">
    <property type="protein sequence ID" value="PZR53539.1"/>
    <property type="molecule type" value="Genomic_DNA"/>
</dbReference>
<comment type="caution">
    <text evidence="1">The sequence shown here is derived from an EMBL/GenBank/DDBJ whole genome shotgun (WGS) entry which is preliminary data.</text>
</comment>
<reference evidence="1 2" key="1">
    <citation type="submission" date="2018-06" db="EMBL/GenBank/DDBJ databases">
        <title>Whole genome sequencing of a novel hydrocarbon degrading bacterial strain, PW21 isolated from oil contaminated produced water sample.</title>
        <authorList>
            <person name="Nagkirti P."/>
            <person name="Shaikh A."/>
            <person name="Gowdaman V."/>
            <person name="Engineer A.E."/>
            <person name="Dagar S."/>
            <person name="Dhakephalkar P.K."/>
        </authorList>
    </citation>
    <scope>NUCLEOTIDE SEQUENCE [LARGE SCALE GENOMIC DNA]</scope>
    <source>
        <strain evidence="1 2">PW21</strain>
    </source>
</reference>
<evidence type="ECO:0000313" key="1">
    <source>
        <dbReference type="EMBL" id="PZR53539.1"/>
    </source>
</evidence>
<sequence length="173" mass="18171">MATVLPYDGHMPEIDPTAWLAPTATVIGRVRIGPRASVFYGAVLRGDMDEIVLGAGSNVQDNCVLHTDTGVPTHVGENVGIGHGAIVHGATVEDGCLIGMGSTLLNGSVVREGAFVAAGALVREGQEVPAHHLAVGVPAKVRGELDEEGRERVRRNAIQYQEIAEQHRRAVGS</sequence>
<keyword evidence="2" id="KW-1185">Reference proteome</keyword>
<dbReference type="AlphaFoldDB" id="A0A2W5WPN9"/>
<dbReference type="InterPro" id="IPR011004">
    <property type="entry name" value="Trimer_LpxA-like_sf"/>
</dbReference>
<dbReference type="PANTHER" id="PTHR13061">
    <property type="entry name" value="DYNACTIN SUBUNIT P25"/>
    <property type="match status" value="1"/>
</dbReference>
<dbReference type="Pfam" id="PF14602">
    <property type="entry name" value="Hexapep_2"/>
    <property type="match status" value="1"/>
</dbReference>
<dbReference type="InterPro" id="IPR047324">
    <property type="entry name" value="LbH_gamma_CA-like"/>
</dbReference>